<gene>
    <name evidence="3" type="ORF">PECM_004235</name>
</gene>
<evidence type="ECO:0000256" key="2">
    <source>
        <dbReference type="SAM" id="Phobius"/>
    </source>
</evidence>
<dbReference type="AlphaFoldDB" id="A0A8J8WK62"/>
<dbReference type="EMBL" id="WIWV01000027">
    <property type="protein sequence ID" value="KAF7717413.1"/>
    <property type="molecule type" value="Genomic_DNA"/>
</dbReference>
<proteinExistence type="predicted"/>
<protein>
    <submittedName>
        <fullName evidence="3">Fungal fucose-specific lectin family protein</fullName>
    </submittedName>
</protein>
<dbReference type="Gene3D" id="2.120.10.70">
    <property type="entry name" value="Fucose-specific lectin"/>
    <property type="match status" value="1"/>
</dbReference>
<feature type="region of interest" description="Disordered" evidence="1">
    <location>
        <begin position="79"/>
        <end position="122"/>
    </location>
</feature>
<dbReference type="SUPFAM" id="SSF89372">
    <property type="entry name" value="Fucose-specific lectin"/>
    <property type="match status" value="1"/>
</dbReference>
<keyword evidence="2" id="KW-0472">Membrane</keyword>
<evidence type="ECO:0000256" key="1">
    <source>
        <dbReference type="SAM" id="MobiDB-lite"/>
    </source>
</evidence>
<keyword evidence="2" id="KW-0812">Transmembrane</keyword>
<dbReference type="Proteomes" id="UP000631181">
    <property type="component" value="Unassembled WGS sequence"/>
</dbReference>
<evidence type="ECO:0000313" key="3">
    <source>
        <dbReference type="EMBL" id="KAF7717413.1"/>
    </source>
</evidence>
<keyword evidence="2" id="KW-1133">Transmembrane helix</keyword>
<keyword evidence="4" id="KW-1185">Reference proteome</keyword>
<evidence type="ECO:0000313" key="4">
    <source>
        <dbReference type="Proteomes" id="UP000631181"/>
    </source>
</evidence>
<organism evidence="3 4">
    <name type="scientific">Penicillium ucsense</name>
    <dbReference type="NCBI Taxonomy" id="2839758"/>
    <lineage>
        <taxon>Eukaryota</taxon>
        <taxon>Fungi</taxon>
        <taxon>Dikarya</taxon>
        <taxon>Ascomycota</taxon>
        <taxon>Pezizomycotina</taxon>
        <taxon>Eurotiomycetes</taxon>
        <taxon>Eurotiomycetidae</taxon>
        <taxon>Eurotiales</taxon>
        <taxon>Aspergillaceae</taxon>
        <taxon>Penicillium</taxon>
    </lineage>
</organism>
<reference evidence="3" key="1">
    <citation type="journal article" date="2020" name="Front. Microbiol.">
        <title>Gene regulatory networks of Penicillium echinulatum 2HH and Penicillium oxalicum 114-2 inferred by a computational biology approach.</title>
        <authorList>
            <person name="Lenz A.R."/>
            <person name="Galan-Vasquez E."/>
            <person name="Balbinot E."/>
            <person name="De Abreu F.P."/>
            <person name="De Oliveira N.S."/>
            <person name="Da Rosa L.O."/>
            <person name="De Avila E Silva S."/>
            <person name="Camassola M."/>
            <person name="Dillon A.J.P."/>
            <person name="Perez-Rueda E."/>
        </authorList>
    </citation>
    <scope>NUCLEOTIDE SEQUENCE</scope>
    <source>
        <strain evidence="3">S1M29</strain>
    </source>
</reference>
<comment type="caution">
    <text evidence="3">The sequence shown here is derived from an EMBL/GenBank/DDBJ whole genome shotgun (WGS) entry which is preliminary data.</text>
</comment>
<sequence>MERRYLELDPSSAPQYVVDRNSDLNVPFVYVPGSDKHPAQHENRRPARKRRKWLLIGGLLLLAIAIAAGTAGGILGTKHMHSSASSPTGTTTMTAPTTASKAPGPSSTPTSNTTGPVNSNLNKDWTYNGTDIMALTYNTMGGDTDGQNYVVFYQNSNLDIRQVVYNNSHWLPSQFITNEARPGSPLSAYWGGNDIRLNLFYVDKNNVLQETRGRQGSSTWVNGTLGLLGVVVPDPGDISVIFVGSCAINTSGWLLYTAGSGDQIGLLYWDASTDTWSHKDTISDVRPHAGFAAHADIGVWRYWYIQQSTSQLKEFVCPDCCSNKSSAGWRPDLIGPEIASNGGMAVAGVGPPRLLYYSDENGYVRELNNTFRYPEEAYIADVSSQPDGGNSGTPVFGNMTVSAPTGQVVATGVPGTRLDMAAGFRGKVQQLWLFYQTSAHDISVRIRNADAAGYWTIPSAVSVGLD</sequence>
<dbReference type="OrthoDB" id="4319834at2759"/>
<feature type="transmembrane region" description="Helical" evidence="2">
    <location>
        <begin position="53"/>
        <end position="75"/>
    </location>
</feature>
<name>A0A8J8WK62_9EURO</name>
<accession>A0A8J8WK62</accession>
<feature type="compositionally biased region" description="Low complexity" evidence="1">
    <location>
        <begin position="82"/>
        <end position="120"/>
    </location>
</feature>